<accession>A0A5J4X8Z3</accession>
<evidence type="ECO:0000256" key="1">
    <source>
        <dbReference type="SAM" id="MobiDB-lite"/>
    </source>
</evidence>
<dbReference type="EMBL" id="SNRW01000145">
    <property type="protein sequence ID" value="KAA6403055.1"/>
    <property type="molecule type" value="Genomic_DNA"/>
</dbReference>
<evidence type="ECO:0000313" key="3">
    <source>
        <dbReference type="Proteomes" id="UP000324800"/>
    </source>
</evidence>
<organism evidence="2 3">
    <name type="scientific">Streblomastix strix</name>
    <dbReference type="NCBI Taxonomy" id="222440"/>
    <lineage>
        <taxon>Eukaryota</taxon>
        <taxon>Metamonada</taxon>
        <taxon>Preaxostyla</taxon>
        <taxon>Oxymonadida</taxon>
        <taxon>Streblomastigidae</taxon>
        <taxon>Streblomastix</taxon>
    </lineage>
</organism>
<reference evidence="2 3" key="1">
    <citation type="submission" date="2019-03" db="EMBL/GenBank/DDBJ databases">
        <title>Single cell metagenomics reveals metabolic interactions within the superorganism composed of flagellate Streblomastix strix and complex community of Bacteroidetes bacteria on its surface.</title>
        <authorList>
            <person name="Treitli S.C."/>
            <person name="Kolisko M."/>
            <person name="Husnik F."/>
            <person name="Keeling P."/>
            <person name="Hampl V."/>
        </authorList>
    </citation>
    <scope>NUCLEOTIDE SEQUENCE [LARGE SCALE GENOMIC DNA]</scope>
    <source>
        <strain evidence="2">ST1C</strain>
    </source>
</reference>
<sequence length="161" mass="18165">MTSLMLQVQFAILRLKGVDSLKVQNSITSPSKTLISPLFLRLPKWAVWRSRDYGDKRGSRTCSKDTAHEGELILNNDILGVADQMQRFRNRFLGKPNRLSQGTGLQGANFERTRGHKTSRGATASEYVHRSEQLDRSKHSNSVILDFTALQPDDTVNSTYI</sequence>
<proteinExistence type="predicted"/>
<protein>
    <submittedName>
        <fullName evidence="2">Uncharacterized protein</fullName>
    </submittedName>
</protein>
<gene>
    <name evidence="2" type="ORF">EZS28_001413</name>
</gene>
<name>A0A5J4X8Z3_9EUKA</name>
<dbReference type="Proteomes" id="UP000324800">
    <property type="component" value="Unassembled WGS sequence"/>
</dbReference>
<feature type="region of interest" description="Disordered" evidence="1">
    <location>
        <begin position="113"/>
        <end position="133"/>
    </location>
</feature>
<dbReference type="AlphaFoldDB" id="A0A5J4X8Z3"/>
<evidence type="ECO:0000313" key="2">
    <source>
        <dbReference type="EMBL" id="KAA6403055.1"/>
    </source>
</evidence>
<comment type="caution">
    <text evidence="2">The sequence shown here is derived from an EMBL/GenBank/DDBJ whole genome shotgun (WGS) entry which is preliminary data.</text>
</comment>